<evidence type="ECO:0000313" key="1">
    <source>
        <dbReference type="EMBL" id="MFB2839521.1"/>
    </source>
</evidence>
<dbReference type="RefSeq" id="WP_413281789.1">
    <property type="nucleotide sequence ID" value="NZ_JBHFNT010000311.1"/>
</dbReference>
<protein>
    <submittedName>
        <fullName evidence="1">Uncharacterized protein</fullName>
    </submittedName>
</protein>
<organism evidence="1 2">
    <name type="scientific">Floridaenema evergladense BLCC-F167</name>
    <dbReference type="NCBI Taxonomy" id="3153639"/>
    <lineage>
        <taxon>Bacteria</taxon>
        <taxon>Bacillati</taxon>
        <taxon>Cyanobacteriota</taxon>
        <taxon>Cyanophyceae</taxon>
        <taxon>Oscillatoriophycideae</taxon>
        <taxon>Aerosakkonematales</taxon>
        <taxon>Aerosakkonemataceae</taxon>
        <taxon>Floridanema</taxon>
        <taxon>Floridanema evergladense</taxon>
    </lineage>
</organism>
<dbReference type="Proteomes" id="UP001576780">
    <property type="component" value="Unassembled WGS sequence"/>
</dbReference>
<name>A0ABV4WXY6_9CYAN</name>
<comment type="caution">
    <text evidence="1">The sequence shown here is derived from an EMBL/GenBank/DDBJ whole genome shotgun (WGS) entry which is preliminary data.</text>
</comment>
<reference evidence="1 2" key="1">
    <citation type="submission" date="2024-09" db="EMBL/GenBank/DDBJ databases">
        <title>Floridaenema gen nov. (Aerosakkonemataceae, Aerosakkonematales ord. nov., Cyanobacteria) from benthic tropical and subtropical fresh waters, with the description of four new species.</title>
        <authorList>
            <person name="Moretto J.A."/>
            <person name="Berthold D.E."/>
            <person name="Lefler F.W."/>
            <person name="Huang I.-S."/>
            <person name="Laughinghouse H. IV."/>
        </authorList>
    </citation>
    <scope>NUCLEOTIDE SEQUENCE [LARGE SCALE GENOMIC DNA]</scope>
    <source>
        <strain evidence="1 2">BLCC-F167</strain>
    </source>
</reference>
<accession>A0ABV4WXY6</accession>
<keyword evidence="2" id="KW-1185">Reference proteome</keyword>
<evidence type="ECO:0000313" key="2">
    <source>
        <dbReference type="Proteomes" id="UP001576780"/>
    </source>
</evidence>
<gene>
    <name evidence="1" type="ORF">ACE1CA_33945</name>
</gene>
<sequence length="49" mass="5554">MPTQVYQVSQTIIQPEQSLPNCSFCEICKIYPVTLFVATFPSGETKRDD</sequence>
<proteinExistence type="predicted"/>
<dbReference type="EMBL" id="JBHFNT010000311">
    <property type="protein sequence ID" value="MFB2839521.1"/>
    <property type="molecule type" value="Genomic_DNA"/>
</dbReference>